<dbReference type="InterPro" id="IPR050081">
    <property type="entry name" value="Ile-tRNA_ligase"/>
</dbReference>
<dbReference type="EMBL" id="JAEPRD010000033">
    <property type="protein sequence ID" value="KAG2205958.1"/>
    <property type="molecule type" value="Genomic_DNA"/>
</dbReference>
<keyword evidence="8" id="KW-1185">Reference proteome</keyword>
<dbReference type="GO" id="GO:0005524">
    <property type="term" value="F:ATP binding"/>
    <property type="evidence" value="ECO:0007669"/>
    <property type="project" value="UniProtKB-KW"/>
</dbReference>
<dbReference type="PANTHER" id="PTHR42765:SF1">
    <property type="entry name" value="ISOLEUCINE--TRNA LIGASE, MITOCHONDRIAL"/>
    <property type="match status" value="1"/>
</dbReference>
<keyword evidence="2" id="KW-0547">Nucleotide-binding</keyword>
<evidence type="ECO:0000313" key="7">
    <source>
        <dbReference type="EMBL" id="KAG2205958.1"/>
    </source>
</evidence>
<dbReference type="AlphaFoldDB" id="A0A8H7V775"/>
<dbReference type="PANTHER" id="PTHR42765">
    <property type="entry name" value="SOLEUCYL-TRNA SYNTHETASE"/>
    <property type="match status" value="1"/>
</dbReference>
<dbReference type="GO" id="GO:0004822">
    <property type="term" value="F:isoleucine-tRNA ligase activity"/>
    <property type="evidence" value="ECO:0007669"/>
    <property type="project" value="TreeGrafter"/>
</dbReference>
<accession>A0A8H7V775</accession>
<dbReference type="InterPro" id="IPR009008">
    <property type="entry name" value="Val/Leu/Ile-tRNA-synth_edit"/>
</dbReference>
<dbReference type="SUPFAM" id="SSF50677">
    <property type="entry name" value="ValRS/IleRS/LeuRS editing domain"/>
    <property type="match status" value="1"/>
</dbReference>
<reference evidence="7" key="1">
    <citation type="submission" date="2020-12" db="EMBL/GenBank/DDBJ databases">
        <title>Metabolic potential, ecology and presence of endohyphal bacteria is reflected in genomic diversity of Mucoromycotina.</title>
        <authorList>
            <person name="Muszewska A."/>
            <person name="Okrasinska A."/>
            <person name="Steczkiewicz K."/>
            <person name="Drgas O."/>
            <person name="Orlowska M."/>
            <person name="Perlinska-Lenart U."/>
            <person name="Aleksandrzak-Piekarczyk T."/>
            <person name="Szatraj K."/>
            <person name="Zielenkiewicz U."/>
            <person name="Pilsyk S."/>
            <person name="Malc E."/>
            <person name="Mieczkowski P."/>
            <person name="Kruszewska J.S."/>
            <person name="Biernat P."/>
            <person name="Pawlowska J."/>
        </authorList>
    </citation>
    <scope>NUCLEOTIDE SEQUENCE</scope>
    <source>
        <strain evidence="7">WA0000017839</strain>
    </source>
</reference>
<dbReference type="GO" id="GO:0006428">
    <property type="term" value="P:isoleucyl-tRNA aminoacylation"/>
    <property type="evidence" value="ECO:0007669"/>
    <property type="project" value="TreeGrafter"/>
</dbReference>
<evidence type="ECO:0000256" key="1">
    <source>
        <dbReference type="ARBA" id="ARBA00022598"/>
    </source>
</evidence>
<evidence type="ECO:0000256" key="4">
    <source>
        <dbReference type="ARBA" id="ARBA00022917"/>
    </source>
</evidence>
<evidence type="ECO:0000256" key="2">
    <source>
        <dbReference type="ARBA" id="ARBA00022741"/>
    </source>
</evidence>
<keyword evidence="1" id="KW-0436">Ligase</keyword>
<dbReference type="OrthoDB" id="10264412at2759"/>
<name>A0A8H7V775_9FUNG</name>
<dbReference type="Proteomes" id="UP000603453">
    <property type="component" value="Unassembled WGS sequence"/>
</dbReference>
<evidence type="ECO:0000256" key="5">
    <source>
        <dbReference type="ARBA" id="ARBA00023146"/>
    </source>
</evidence>
<gene>
    <name evidence="7" type="ORF">INT47_005276</name>
</gene>
<dbReference type="GO" id="GO:0002161">
    <property type="term" value="F:aminoacyl-tRNA deacylase activity"/>
    <property type="evidence" value="ECO:0007669"/>
    <property type="project" value="InterPro"/>
</dbReference>
<sequence length="337" mass="38317">MWCRLNPQELATKFHVGYKLMGDWDKPYLALKSGYEIRQLRVMTDMIKDKHIYRQFKPVYWSPSSKSALEESELEFNEAHDVEILDEVSGKDLLDCEYQHPLIEQTNPIIGGDHVTAESGTGLVHTAPRHGMEDYEVCLAHNIAPFSPVDDAGRFTSDAGDQLVEKKVFTDGATTVIDMLGSHIILQQAYTHKYPHDWRTKKPVMLRATTQWFANVENLQQKAVNALKKVRMIPEVLPIPALYDQHRNALLTESSVEYIIQILQERATDSIGNTLDTELITHGGTNKKKHPAYGSDVLCYWVANCEYTRDVTIGPPSSVMLKRKEIEGDRTFRVTGE</sequence>
<dbReference type="Gene3D" id="3.90.740.10">
    <property type="entry name" value="Valyl/Leucyl/Isoleucyl-tRNA synthetase, editing domain"/>
    <property type="match status" value="1"/>
</dbReference>
<dbReference type="GO" id="GO:0005739">
    <property type="term" value="C:mitochondrion"/>
    <property type="evidence" value="ECO:0007669"/>
    <property type="project" value="TreeGrafter"/>
</dbReference>
<evidence type="ECO:0000259" key="6">
    <source>
        <dbReference type="Pfam" id="PF00133"/>
    </source>
</evidence>
<dbReference type="SUPFAM" id="SSF52374">
    <property type="entry name" value="Nucleotidylyl transferase"/>
    <property type="match status" value="1"/>
</dbReference>
<evidence type="ECO:0000256" key="3">
    <source>
        <dbReference type="ARBA" id="ARBA00022840"/>
    </source>
</evidence>
<keyword evidence="5" id="KW-0030">Aminoacyl-tRNA synthetase</keyword>
<dbReference type="InterPro" id="IPR002300">
    <property type="entry name" value="aa-tRNA-synth_Ia"/>
</dbReference>
<evidence type="ECO:0000313" key="8">
    <source>
        <dbReference type="Proteomes" id="UP000603453"/>
    </source>
</evidence>
<keyword evidence="4" id="KW-0648">Protein biosynthesis</keyword>
<organism evidence="7 8">
    <name type="scientific">Mucor saturninus</name>
    <dbReference type="NCBI Taxonomy" id="64648"/>
    <lineage>
        <taxon>Eukaryota</taxon>
        <taxon>Fungi</taxon>
        <taxon>Fungi incertae sedis</taxon>
        <taxon>Mucoromycota</taxon>
        <taxon>Mucoromycotina</taxon>
        <taxon>Mucoromycetes</taxon>
        <taxon>Mucorales</taxon>
        <taxon>Mucorineae</taxon>
        <taxon>Mucoraceae</taxon>
        <taxon>Mucor</taxon>
    </lineage>
</organism>
<proteinExistence type="predicted"/>
<comment type="caution">
    <text evidence="7">The sequence shown here is derived from an EMBL/GenBank/DDBJ whole genome shotgun (WGS) entry which is preliminary data.</text>
</comment>
<protein>
    <recommendedName>
        <fullName evidence="6">Aminoacyl-tRNA synthetase class Ia domain-containing protein</fullName>
    </recommendedName>
</protein>
<keyword evidence="3" id="KW-0067">ATP-binding</keyword>
<dbReference type="GO" id="GO:0032543">
    <property type="term" value="P:mitochondrial translation"/>
    <property type="evidence" value="ECO:0007669"/>
    <property type="project" value="TreeGrafter"/>
</dbReference>
<feature type="domain" description="Aminoacyl-tRNA synthetase class Ia" evidence="6">
    <location>
        <begin position="21"/>
        <end position="236"/>
    </location>
</feature>
<dbReference type="Pfam" id="PF00133">
    <property type="entry name" value="tRNA-synt_1"/>
    <property type="match status" value="1"/>
</dbReference>